<evidence type="ECO:0000313" key="4">
    <source>
        <dbReference type="Proteomes" id="UP000504632"/>
    </source>
</evidence>
<dbReference type="SFLD" id="SFLDG01129">
    <property type="entry name" value="C1.5:_HAD__Beta-PGM__Phosphata"/>
    <property type="match status" value="1"/>
</dbReference>
<dbReference type="PANTHER" id="PTHR46470:SF3">
    <property type="entry name" value="N-ACYLNEURAMINATE-9-PHOSPHATASE"/>
    <property type="match status" value="1"/>
</dbReference>
<dbReference type="GO" id="GO:0046380">
    <property type="term" value="P:N-acetylneuraminate biosynthetic process"/>
    <property type="evidence" value="ECO:0007669"/>
    <property type="project" value="TreeGrafter"/>
</dbReference>
<keyword evidence="4" id="KW-1185">Reference proteome</keyword>
<dbReference type="RefSeq" id="XP_030627067.1">
    <property type="nucleotide sequence ID" value="XM_030771207.1"/>
</dbReference>
<dbReference type="NCBIfam" id="TIGR01549">
    <property type="entry name" value="HAD-SF-IA-v1"/>
    <property type="match status" value="1"/>
</dbReference>
<dbReference type="Proteomes" id="UP000504632">
    <property type="component" value="Chromosome 4"/>
</dbReference>
<dbReference type="Pfam" id="PF13419">
    <property type="entry name" value="HAD_2"/>
    <property type="match status" value="1"/>
</dbReference>
<dbReference type="InterPro" id="IPR036412">
    <property type="entry name" value="HAD-like_sf"/>
</dbReference>
<keyword evidence="2" id="KW-0378">Hydrolase</keyword>
<organism evidence="4 5">
    <name type="scientific">Chanos chanos</name>
    <name type="common">Milkfish</name>
    <name type="synonym">Mugil chanos</name>
    <dbReference type="NCBI Taxonomy" id="29144"/>
    <lineage>
        <taxon>Eukaryota</taxon>
        <taxon>Metazoa</taxon>
        <taxon>Chordata</taxon>
        <taxon>Craniata</taxon>
        <taxon>Vertebrata</taxon>
        <taxon>Euteleostomi</taxon>
        <taxon>Actinopterygii</taxon>
        <taxon>Neopterygii</taxon>
        <taxon>Teleostei</taxon>
        <taxon>Ostariophysi</taxon>
        <taxon>Gonorynchiformes</taxon>
        <taxon>Chanidae</taxon>
        <taxon>Chanos</taxon>
    </lineage>
</organism>
<dbReference type="InterPro" id="IPR023214">
    <property type="entry name" value="HAD_sf"/>
</dbReference>
<dbReference type="Gene3D" id="3.40.50.1000">
    <property type="entry name" value="HAD superfamily/HAD-like"/>
    <property type="match status" value="1"/>
</dbReference>
<comment type="cofactor">
    <cofactor evidence="1">
        <name>Mg(2+)</name>
        <dbReference type="ChEBI" id="CHEBI:18420"/>
    </cofactor>
</comment>
<protein>
    <submittedName>
        <fullName evidence="5">N-acylneuraminate-9-phosphatase</fullName>
    </submittedName>
</protein>
<dbReference type="OrthoDB" id="1694274at2759"/>
<dbReference type="GO" id="GO:0050124">
    <property type="term" value="F:N-acylneuraminate-9-phosphatase activity"/>
    <property type="evidence" value="ECO:0007669"/>
    <property type="project" value="TreeGrafter"/>
</dbReference>
<dbReference type="NCBIfam" id="TIGR02253">
    <property type="entry name" value="CTE7"/>
    <property type="match status" value="1"/>
</dbReference>
<dbReference type="PANTHER" id="PTHR46470">
    <property type="entry name" value="N-ACYLNEURAMINATE-9-PHOSPHATASE"/>
    <property type="match status" value="1"/>
</dbReference>
<dbReference type="AlphaFoldDB" id="A0A6J2V5M3"/>
<dbReference type="Gene3D" id="1.20.120.710">
    <property type="entry name" value="Haloacid dehalogenase hydrolase-like domain"/>
    <property type="match status" value="1"/>
</dbReference>
<gene>
    <name evidence="5" type="primary">nanp</name>
</gene>
<dbReference type="InterPro" id="IPR051400">
    <property type="entry name" value="HAD-like_hydrolase"/>
</dbReference>
<dbReference type="CTD" id="140838"/>
<dbReference type="InterPro" id="IPR006439">
    <property type="entry name" value="HAD-SF_hydro_IA"/>
</dbReference>
<evidence type="ECO:0000256" key="1">
    <source>
        <dbReference type="ARBA" id="ARBA00001946"/>
    </source>
</evidence>
<keyword evidence="3" id="KW-0460">Magnesium</keyword>
<proteinExistence type="predicted"/>
<accession>A0A6J2V5M3</accession>
<evidence type="ECO:0000313" key="5">
    <source>
        <dbReference type="RefSeq" id="XP_030627067.1"/>
    </source>
</evidence>
<evidence type="ECO:0000256" key="2">
    <source>
        <dbReference type="ARBA" id="ARBA00022801"/>
    </source>
</evidence>
<name>A0A6J2V5M3_CHACN</name>
<dbReference type="InterPro" id="IPR011950">
    <property type="entry name" value="HAD-SF_hydro_IA_CTE7"/>
</dbReference>
<dbReference type="GeneID" id="115809520"/>
<dbReference type="InParanoid" id="A0A6J2V5M3"/>
<dbReference type="InterPro" id="IPR041492">
    <property type="entry name" value="HAD_2"/>
</dbReference>
<dbReference type="SUPFAM" id="SSF56784">
    <property type="entry name" value="HAD-like"/>
    <property type="match status" value="1"/>
</dbReference>
<reference evidence="5" key="1">
    <citation type="submission" date="2025-08" db="UniProtKB">
        <authorList>
            <consortium name="RefSeq"/>
        </authorList>
    </citation>
    <scope>IDENTIFICATION</scope>
</reference>
<evidence type="ECO:0000256" key="3">
    <source>
        <dbReference type="ARBA" id="ARBA00022842"/>
    </source>
</evidence>
<sequence length="242" mass="26775">MEKKRISAILFDLDNTLIDTAGAGRIAIQKVSESLRTTLGPQCNVSDICDRFTRKLLHESFDPSADRTIDDVRTGHWQEAIQEVQGSDPGHALASDCYYTWKHTRLQHLALTPQVQTLLEELKKNYKLLLLTNGEAKTQREKIEAVECSAFFDIMVVGGEHAEEKPAVAIFSHCFELLGVKPQDCVMVGDSLSTDIVGGFNARVRATVWINSKGVPLPEDSVKPDYTVPSVLDLPGILAQLD</sequence>
<dbReference type="SFLD" id="SFLDS00003">
    <property type="entry name" value="Haloacid_Dehalogenase"/>
    <property type="match status" value="1"/>
</dbReference>